<evidence type="ECO:0000313" key="2">
    <source>
        <dbReference type="EMBL" id="GAU41087.1"/>
    </source>
</evidence>
<dbReference type="EMBL" id="DF973844">
    <property type="protein sequence ID" value="GAU41087.1"/>
    <property type="molecule type" value="Genomic_DNA"/>
</dbReference>
<dbReference type="OrthoDB" id="1428066at2759"/>
<gene>
    <name evidence="2" type="ORF">TSUD_139900</name>
</gene>
<proteinExistence type="predicted"/>
<keyword evidence="3" id="KW-1185">Reference proteome</keyword>
<dbReference type="Pfam" id="PF03004">
    <property type="entry name" value="Transposase_24"/>
    <property type="match status" value="1"/>
</dbReference>
<feature type="region of interest" description="Disordered" evidence="1">
    <location>
        <begin position="164"/>
        <end position="184"/>
    </location>
</feature>
<dbReference type="InterPro" id="IPR004252">
    <property type="entry name" value="Probable_transposase_24"/>
</dbReference>
<evidence type="ECO:0000313" key="3">
    <source>
        <dbReference type="Proteomes" id="UP000242715"/>
    </source>
</evidence>
<accession>A0A2Z6PCD1</accession>
<feature type="region of interest" description="Disordered" evidence="1">
    <location>
        <begin position="295"/>
        <end position="378"/>
    </location>
</feature>
<reference evidence="3" key="1">
    <citation type="journal article" date="2017" name="Front. Plant Sci.">
        <title>Climate Clever Clovers: New Paradigm to Reduce the Environmental Footprint of Ruminants by Breeding Low Methanogenic Forages Utilizing Haplotype Variation.</title>
        <authorList>
            <person name="Kaur P."/>
            <person name="Appels R."/>
            <person name="Bayer P.E."/>
            <person name="Keeble-Gagnere G."/>
            <person name="Wang J."/>
            <person name="Hirakawa H."/>
            <person name="Shirasawa K."/>
            <person name="Vercoe P."/>
            <person name="Stefanova K."/>
            <person name="Durmic Z."/>
            <person name="Nichols P."/>
            <person name="Revell C."/>
            <person name="Isobe S.N."/>
            <person name="Edwards D."/>
            <person name="Erskine W."/>
        </authorList>
    </citation>
    <scope>NUCLEOTIDE SEQUENCE [LARGE SCALE GENOMIC DNA]</scope>
    <source>
        <strain evidence="3">cv. Daliak</strain>
    </source>
</reference>
<protein>
    <submittedName>
        <fullName evidence="2">Uncharacterized protein</fullName>
    </submittedName>
</protein>
<sequence length="378" mass="44241">MEEREEVTFNELGQPIGPTAKVVARFGLFLGTLARKSTFCPLIYTNWSGIPKKNKRRFWRYSNRKYILPAEARSWVVIAVRDLWRRYTHKIKKNHFLKYSNMTERLKNRPPKVPEAHFKSLCEYWNKEPIKAINEKNTRNRAQLKWVHRMGPKNFSLTREKLRAKEGREPTQSEMFVETRKGDRGKQVDVETAKVISKLEEMAENEESDTEAFETAFGKERPGRFCCYGRNITKTSLKRKSEINALKKEHNEEVSTLRHDFEHKIDKLQNAFKTLMQHCNPQIHMESIEDLLGLSHGDAKESGPQMHSSTFIHAPDHRKQGFNEDDEEDDNISDDSQEDDASDEDDGISVEFQEDDIGDEDDDEDDDHEDDDEFDELK</sequence>
<dbReference type="PANTHER" id="PTHR33144">
    <property type="entry name" value="OS10G0409366 PROTEIN-RELATED"/>
    <property type="match status" value="1"/>
</dbReference>
<dbReference type="Proteomes" id="UP000242715">
    <property type="component" value="Unassembled WGS sequence"/>
</dbReference>
<name>A0A2Z6PCD1_TRISU</name>
<evidence type="ECO:0000256" key="1">
    <source>
        <dbReference type="SAM" id="MobiDB-lite"/>
    </source>
</evidence>
<dbReference type="PANTHER" id="PTHR33144:SF16">
    <property type="entry name" value="OS02G0129000 PROTEIN"/>
    <property type="match status" value="1"/>
</dbReference>
<dbReference type="AlphaFoldDB" id="A0A2Z6PCD1"/>
<feature type="compositionally biased region" description="Acidic residues" evidence="1">
    <location>
        <begin position="323"/>
        <end position="378"/>
    </location>
</feature>
<organism evidence="2 3">
    <name type="scientific">Trifolium subterraneum</name>
    <name type="common">Subterranean clover</name>
    <dbReference type="NCBI Taxonomy" id="3900"/>
    <lineage>
        <taxon>Eukaryota</taxon>
        <taxon>Viridiplantae</taxon>
        <taxon>Streptophyta</taxon>
        <taxon>Embryophyta</taxon>
        <taxon>Tracheophyta</taxon>
        <taxon>Spermatophyta</taxon>
        <taxon>Magnoliopsida</taxon>
        <taxon>eudicotyledons</taxon>
        <taxon>Gunneridae</taxon>
        <taxon>Pentapetalae</taxon>
        <taxon>rosids</taxon>
        <taxon>fabids</taxon>
        <taxon>Fabales</taxon>
        <taxon>Fabaceae</taxon>
        <taxon>Papilionoideae</taxon>
        <taxon>50 kb inversion clade</taxon>
        <taxon>NPAAA clade</taxon>
        <taxon>Hologalegina</taxon>
        <taxon>IRL clade</taxon>
        <taxon>Trifolieae</taxon>
        <taxon>Trifolium</taxon>
    </lineage>
</organism>